<dbReference type="EMBL" id="JADKNH010000001">
    <property type="protein sequence ID" value="MBF4691543.1"/>
    <property type="molecule type" value="Genomic_DNA"/>
</dbReference>
<dbReference type="InterPro" id="IPR029058">
    <property type="entry name" value="AB_hydrolase_fold"/>
</dbReference>
<evidence type="ECO:0000313" key="2">
    <source>
        <dbReference type="Proteomes" id="UP000614200"/>
    </source>
</evidence>
<keyword evidence="2" id="KW-1185">Reference proteome</keyword>
<evidence type="ECO:0008006" key="3">
    <source>
        <dbReference type="Google" id="ProtNLM"/>
    </source>
</evidence>
<proteinExistence type="predicted"/>
<organism evidence="1 2">
    <name type="scientific">Fusibacter ferrireducens</name>
    <dbReference type="NCBI Taxonomy" id="2785058"/>
    <lineage>
        <taxon>Bacteria</taxon>
        <taxon>Bacillati</taxon>
        <taxon>Bacillota</taxon>
        <taxon>Clostridia</taxon>
        <taxon>Eubacteriales</taxon>
        <taxon>Eubacteriales Family XII. Incertae Sedis</taxon>
        <taxon>Fusibacter</taxon>
    </lineage>
</organism>
<dbReference type="SUPFAM" id="SSF53474">
    <property type="entry name" value="alpha/beta-Hydrolases"/>
    <property type="match status" value="1"/>
</dbReference>
<dbReference type="Proteomes" id="UP000614200">
    <property type="component" value="Unassembled WGS sequence"/>
</dbReference>
<sequence>MKKILKLLLFIVLVVAILFAVRYKLTYNGKVLLVKADSEKGFYYEYYLYIPEGVGTEKIHTLLVCPNNTGTTSDDHDVHVQKVLKKMHSDKDSYPKRIAYELKVPMLMPVFDRPESNWQAYTHALDSDTLNITQGALTRIDLQLIAMIQDAKRVLEEKGVEVSDKVIMDGFSASANFTNRFAVLHPNVVRAVSTGGVNSMPIIPLETLNGVTLPYHVGIGGLEELAGLELNLDEYLKVDQYIYMGAEDENDTLPYDDAYNEDERRITEEVLGKTMNERWQTSKNIYESLKIPAEMVTYEGIGHTVTSDMIADIIHFYKKILTERK</sequence>
<accession>A0ABR9ZM51</accession>
<gene>
    <name evidence="1" type="ORF">ISU02_00355</name>
</gene>
<comment type="caution">
    <text evidence="1">The sequence shown here is derived from an EMBL/GenBank/DDBJ whole genome shotgun (WGS) entry which is preliminary data.</text>
</comment>
<name>A0ABR9ZM51_9FIRM</name>
<reference evidence="1 2" key="1">
    <citation type="submission" date="2020-11" db="EMBL/GenBank/DDBJ databases">
        <title>Fusibacter basophilias sp. nov.</title>
        <authorList>
            <person name="Qiu D."/>
        </authorList>
    </citation>
    <scope>NUCLEOTIDE SEQUENCE [LARGE SCALE GENOMIC DNA]</scope>
    <source>
        <strain evidence="1 2">Q10-2</strain>
    </source>
</reference>
<evidence type="ECO:0000313" key="1">
    <source>
        <dbReference type="EMBL" id="MBF4691543.1"/>
    </source>
</evidence>
<dbReference type="Gene3D" id="3.40.50.1820">
    <property type="entry name" value="alpha/beta hydrolase"/>
    <property type="match status" value="1"/>
</dbReference>
<protein>
    <recommendedName>
        <fullName evidence="3">Alpha/beta hydrolase</fullName>
    </recommendedName>
</protein>